<dbReference type="GO" id="GO:0009853">
    <property type="term" value="P:photorespiration"/>
    <property type="evidence" value="ECO:0007669"/>
    <property type="project" value="UniProtKB-UniRule"/>
</dbReference>
<evidence type="ECO:0000256" key="1">
    <source>
        <dbReference type="ARBA" id="ARBA00022528"/>
    </source>
</evidence>
<sequence>MAALIAKTCPAVATPISRGSTKVQASLKPAVTRPAPKAQAPAVRTNQMMVWRPVNNKQFETFSYLPPLTADQIARQVDYIVGNGWIPCLEFSEESYAYVANTNTARFGPVSNNYYDNRYWTMWKLPMFGCTDPAQVLMEIQKCSRAFPEAYQRLVAFDNKKQVQVISFLVQRPKNSTDYCPIDQRSVGGY</sequence>
<accession>Q5XR40</accession>
<keyword evidence="5 9" id="KW-0601">Photorespiration</keyword>
<comment type="subunit">
    <text evidence="7 9 10">Heterohexadecamer of 8 large and 8 small subunits.</text>
</comment>
<evidence type="ECO:0000259" key="11">
    <source>
        <dbReference type="SMART" id="SM00961"/>
    </source>
</evidence>
<dbReference type="HAMAP" id="MF_00859">
    <property type="entry name" value="RuBisCO_S_bact"/>
    <property type="match status" value="1"/>
</dbReference>
<dbReference type="SUPFAM" id="SSF55239">
    <property type="entry name" value="RuBisCO, small subunit"/>
    <property type="match status" value="1"/>
</dbReference>
<dbReference type="AlphaFoldDB" id="Q5XR40"/>
<dbReference type="InterPro" id="IPR024681">
    <property type="entry name" value="RuBisCO_ssu"/>
</dbReference>
<dbReference type="InterPro" id="IPR036385">
    <property type="entry name" value="RuBisCO_ssu_sf"/>
</dbReference>
<dbReference type="CDD" id="cd03527">
    <property type="entry name" value="RuBisCO_small"/>
    <property type="match status" value="1"/>
</dbReference>
<feature type="domain" description="Ribulose bisphosphate carboxylase small subunit" evidence="11">
    <location>
        <begin position="58"/>
        <end position="173"/>
    </location>
</feature>
<organism evidence="12">
    <name type="scientific">Dunaliella salina</name>
    <name type="common">Green alga</name>
    <name type="synonym">Protococcus salinus</name>
    <dbReference type="NCBI Taxonomy" id="3046"/>
    <lineage>
        <taxon>Eukaryota</taxon>
        <taxon>Viridiplantae</taxon>
        <taxon>Chlorophyta</taxon>
        <taxon>core chlorophytes</taxon>
        <taxon>Chlorophyceae</taxon>
        <taxon>CS clade</taxon>
        <taxon>Chlamydomonadales</taxon>
        <taxon>Dunaliellaceae</taxon>
        <taxon>Dunaliella</taxon>
    </lineage>
</organism>
<keyword evidence="1 9" id="KW-0150">Chloroplast</keyword>
<dbReference type="EMBL" id="AY739272">
    <property type="protein sequence ID" value="AAU93597.1"/>
    <property type="molecule type" value="mRNA"/>
</dbReference>
<reference evidence="12" key="1">
    <citation type="submission" date="2016-12" db="EMBL/GenBank/DDBJ databases">
        <title>Cloning and characterization of rbcS gene from Dunaliella salina.</title>
        <authorList>
            <person name="Chai Y.R."/>
            <person name="Hou W.H."/>
            <person name="Wang T.Y."/>
            <person name="Wang J.M."/>
            <person name="Xue L.X."/>
        </authorList>
    </citation>
    <scope>NUCLEOTIDE SEQUENCE</scope>
</reference>
<dbReference type="PRINTS" id="PR00152">
    <property type="entry name" value="RUBISCOSMALL"/>
</dbReference>
<evidence type="ECO:0000256" key="10">
    <source>
        <dbReference type="RuleBase" id="RU003627"/>
    </source>
</evidence>
<evidence type="ECO:0000256" key="3">
    <source>
        <dbReference type="ARBA" id="ARBA00022567"/>
    </source>
</evidence>
<evidence type="ECO:0000313" key="12">
    <source>
        <dbReference type="EMBL" id="AAU93597.1"/>
    </source>
</evidence>
<dbReference type="PANTHER" id="PTHR31262:SF0">
    <property type="entry name" value="RIBULOSE BISPHOSPHATE CARBOXYLASE SMALL SUBUNIT, CHLOROPLASTIC 1"/>
    <property type="match status" value="1"/>
</dbReference>
<keyword evidence="4 9" id="KW-0934">Plastid</keyword>
<comment type="similarity">
    <text evidence="9 10">Belongs to the RuBisCO small chain family.</text>
</comment>
<comment type="function">
    <text evidence="8 9 10">RuBisCO catalyzes two reactions: the carboxylation of D-ribulose 1,5-bisphosphate, the primary event in carbon dioxide fixation, as well as the oxidative fragmentation of the pentose substrate. Both reactions occur simultaneously and in competition at the same active site. Although the small subunit is not catalytic it is essential for maximal activity.</text>
</comment>
<dbReference type="GO" id="GO:0009507">
    <property type="term" value="C:chloroplast"/>
    <property type="evidence" value="ECO:0007669"/>
    <property type="project" value="UniProtKB-SubCell"/>
</dbReference>
<keyword evidence="6 9" id="KW-0120">Carbon dioxide fixation</keyword>
<evidence type="ECO:0000256" key="9">
    <source>
        <dbReference type="HAMAP-Rule" id="MF_00860"/>
    </source>
</evidence>
<evidence type="ECO:0000256" key="5">
    <source>
        <dbReference type="ARBA" id="ARBA00023238"/>
    </source>
</evidence>
<dbReference type="Pfam" id="PF00101">
    <property type="entry name" value="RuBisCO_small"/>
    <property type="match status" value="1"/>
</dbReference>
<gene>
    <name evidence="12" type="primary">rbcS</name>
    <name evidence="9" type="synonym">RBCS</name>
</gene>
<dbReference type="Gene3D" id="3.30.190.10">
    <property type="entry name" value="Ribulose bisphosphate carboxylase, small subunit"/>
    <property type="match status" value="1"/>
</dbReference>
<evidence type="ECO:0000256" key="6">
    <source>
        <dbReference type="ARBA" id="ARBA00023300"/>
    </source>
</evidence>
<evidence type="ECO:0000256" key="7">
    <source>
        <dbReference type="ARBA" id="ARBA00038826"/>
    </source>
</evidence>
<keyword evidence="3 9" id="KW-0113">Calvin cycle</keyword>
<comment type="subcellular location">
    <subcellularLocation>
        <location evidence="9">Plastid</location>
        <location evidence="9">Chloroplast</location>
    </subcellularLocation>
</comment>
<dbReference type="FunFam" id="3.30.190.10:FF:000001">
    <property type="entry name" value="Ribulose bisphosphate carboxylase small chain, chloroplastic"/>
    <property type="match status" value="1"/>
</dbReference>
<evidence type="ECO:0000256" key="4">
    <source>
        <dbReference type="ARBA" id="ARBA00022640"/>
    </source>
</evidence>
<name>Q5XR40_DUNSA</name>
<dbReference type="GO" id="GO:0016984">
    <property type="term" value="F:ribulose-bisphosphate carboxylase activity"/>
    <property type="evidence" value="ECO:0007669"/>
    <property type="project" value="UniProtKB-UniRule"/>
</dbReference>
<keyword evidence="2 9" id="KW-0602">Photosynthesis</keyword>
<protein>
    <recommendedName>
        <fullName evidence="9">Ribulose bisphosphate carboxylase small subunit, chloroplastic</fullName>
        <shortName evidence="9">RuBisCO small subunit</shortName>
    </recommendedName>
</protein>
<dbReference type="InterPro" id="IPR000894">
    <property type="entry name" value="RuBisCO_ssu_dom"/>
</dbReference>
<evidence type="ECO:0000256" key="8">
    <source>
        <dbReference type="ARBA" id="ARBA00055447"/>
    </source>
</evidence>
<dbReference type="SMART" id="SM00961">
    <property type="entry name" value="RuBisCO_small"/>
    <property type="match status" value="1"/>
</dbReference>
<dbReference type="SMR" id="Q5XR40"/>
<evidence type="ECO:0000256" key="2">
    <source>
        <dbReference type="ARBA" id="ARBA00022531"/>
    </source>
</evidence>
<dbReference type="GO" id="GO:0019253">
    <property type="term" value="P:reductive pentose-phosphate cycle"/>
    <property type="evidence" value="ECO:0007669"/>
    <property type="project" value="UniProtKB-UniRule"/>
</dbReference>
<proteinExistence type="evidence at transcript level"/>
<dbReference type="PANTHER" id="PTHR31262">
    <property type="entry name" value="RIBULOSE BISPHOSPHATE CARBOXYLASE SMALL CHAIN 1, CHLOROPLASTIC"/>
    <property type="match status" value="1"/>
</dbReference>
<comment type="miscellaneous">
    <text evidence="9">The basic functional RuBisCO is composed of a large chain homodimer in a 'head-to-tail' conformation. In form I RuBisCO this homodimer is arranged in a barrel-like tetramer with the small subunits forming a tetrameric 'cap' on each end of the 'barrel'.</text>
</comment>